<comment type="caution">
    <text evidence="3">The sequence shown here is derived from an EMBL/GenBank/DDBJ whole genome shotgun (WGS) entry which is preliminary data.</text>
</comment>
<evidence type="ECO:0000256" key="1">
    <source>
        <dbReference type="SAM" id="Phobius"/>
    </source>
</evidence>
<evidence type="ECO:0000313" key="3">
    <source>
        <dbReference type="EMBL" id="MFC0582455.1"/>
    </source>
</evidence>
<dbReference type="EMBL" id="JBHLUB010000030">
    <property type="protein sequence ID" value="MFC0582455.1"/>
    <property type="molecule type" value="Genomic_DNA"/>
</dbReference>
<organism evidence="3 4">
    <name type="scientific">Micrococcoides hystricis</name>
    <dbReference type="NCBI Taxonomy" id="1572761"/>
    <lineage>
        <taxon>Bacteria</taxon>
        <taxon>Bacillati</taxon>
        <taxon>Actinomycetota</taxon>
        <taxon>Actinomycetes</taxon>
        <taxon>Micrococcales</taxon>
        <taxon>Micrococcaceae</taxon>
        <taxon>Micrococcoides</taxon>
    </lineage>
</organism>
<dbReference type="RefSeq" id="WP_377459623.1">
    <property type="nucleotide sequence ID" value="NZ_JBHLUB010000030.1"/>
</dbReference>
<evidence type="ECO:0000259" key="2">
    <source>
        <dbReference type="Pfam" id="PF06889"/>
    </source>
</evidence>
<name>A0ABV6PBE6_9MICC</name>
<feature type="domain" description="DUF1266" evidence="2">
    <location>
        <begin position="138"/>
        <end position="224"/>
    </location>
</feature>
<keyword evidence="1" id="KW-0812">Transmembrane</keyword>
<sequence length="230" mass="25831">MAPDQWMFVGILFAAVIVFCIVVLTVAFTIRGKRAKEYASGPGTKNAPIQQDPWLRFSAALAAPYARMEMDRFPNRTGVSPDQAYFGFGSTVQHAMLRGLMRRDWGVRNSEQAHKTIQNTLKSLETLSPMNPQDEDFGLGFDVARFANLVRWAGNLGMIDKASAERYSAVLGTQAAANFDSWEQYGRSYVVGLENFSRRGNKPYRKAIDWLLQDSQSPWRTQAWAAGHRA</sequence>
<reference evidence="3 4" key="1">
    <citation type="submission" date="2024-09" db="EMBL/GenBank/DDBJ databases">
        <authorList>
            <person name="Sun Q."/>
            <person name="Mori K."/>
        </authorList>
    </citation>
    <scope>NUCLEOTIDE SEQUENCE [LARGE SCALE GENOMIC DNA]</scope>
    <source>
        <strain evidence="3 4">NCAIM B.02604</strain>
    </source>
</reference>
<protein>
    <submittedName>
        <fullName evidence="3">DUF1266 domain-containing protein</fullName>
    </submittedName>
</protein>
<dbReference type="Proteomes" id="UP001589862">
    <property type="component" value="Unassembled WGS sequence"/>
</dbReference>
<feature type="transmembrane region" description="Helical" evidence="1">
    <location>
        <begin position="6"/>
        <end position="30"/>
    </location>
</feature>
<keyword evidence="1" id="KW-1133">Transmembrane helix</keyword>
<keyword evidence="4" id="KW-1185">Reference proteome</keyword>
<dbReference type="Pfam" id="PF06889">
    <property type="entry name" value="DUF1266"/>
    <property type="match status" value="1"/>
</dbReference>
<dbReference type="InterPro" id="IPR009677">
    <property type="entry name" value="DUF1266"/>
</dbReference>
<gene>
    <name evidence="3" type="ORF">ACFFFR_08685</name>
</gene>
<keyword evidence="1" id="KW-0472">Membrane</keyword>
<proteinExistence type="predicted"/>
<evidence type="ECO:0000313" key="4">
    <source>
        <dbReference type="Proteomes" id="UP001589862"/>
    </source>
</evidence>
<accession>A0ABV6PBE6</accession>